<accession>A0A2T2WW17</accession>
<dbReference type="AlphaFoldDB" id="A0A2T2WW17"/>
<organism evidence="1 2">
    <name type="scientific">Sulfobacillus benefaciens</name>
    <dbReference type="NCBI Taxonomy" id="453960"/>
    <lineage>
        <taxon>Bacteria</taxon>
        <taxon>Bacillati</taxon>
        <taxon>Bacillota</taxon>
        <taxon>Clostridia</taxon>
        <taxon>Eubacteriales</taxon>
        <taxon>Clostridiales Family XVII. Incertae Sedis</taxon>
        <taxon>Sulfobacillus</taxon>
    </lineage>
</organism>
<gene>
    <name evidence="1" type="ORF">C7B46_20000</name>
</gene>
<evidence type="ECO:0000313" key="1">
    <source>
        <dbReference type="EMBL" id="PSR26412.1"/>
    </source>
</evidence>
<evidence type="ECO:0000313" key="2">
    <source>
        <dbReference type="Proteomes" id="UP000242972"/>
    </source>
</evidence>
<sequence length="71" mass="7703">MERRALAPVPGVLHHAGEKGGVVVTPQSLELRDLAYTLIQELHAPNLTILLRHVDQPLGAAIIDQLKEAHA</sequence>
<comment type="caution">
    <text evidence="1">The sequence shown here is derived from an EMBL/GenBank/DDBJ whole genome shotgun (WGS) entry which is preliminary data.</text>
</comment>
<dbReference type="Proteomes" id="UP000242972">
    <property type="component" value="Unassembled WGS sequence"/>
</dbReference>
<dbReference type="EMBL" id="PXYW01000124">
    <property type="protein sequence ID" value="PSR26412.1"/>
    <property type="molecule type" value="Genomic_DNA"/>
</dbReference>
<protein>
    <submittedName>
        <fullName evidence="1">Uncharacterized protein</fullName>
    </submittedName>
</protein>
<reference evidence="1 2" key="1">
    <citation type="journal article" date="2014" name="BMC Genomics">
        <title>Comparison of environmental and isolate Sulfobacillus genomes reveals diverse carbon, sulfur, nitrogen, and hydrogen metabolisms.</title>
        <authorList>
            <person name="Justice N.B."/>
            <person name="Norman A."/>
            <person name="Brown C.T."/>
            <person name="Singh A."/>
            <person name="Thomas B.C."/>
            <person name="Banfield J.F."/>
        </authorList>
    </citation>
    <scope>NUCLEOTIDE SEQUENCE [LARGE SCALE GENOMIC DNA]</scope>
    <source>
        <strain evidence="1">AMDSBA4</strain>
    </source>
</reference>
<name>A0A2T2WW17_9FIRM</name>
<proteinExistence type="predicted"/>